<proteinExistence type="predicted"/>
<protein>
    <submittedName>
        <fullName evidence="2">Uncharacterized protein</fullName>
    </submittedName>
</protein>
<keyword evidence="3" id="KW-1185">Reference proteome</keyword>
<evidence type="ECO:0000313" key="2">
    <source>
        <dbReference type="EMBL" id="KAF0543543.1"/>
    </source>
</evidence>
<dbReference type="Proteomes" id="UP000439903">
    <property type="component" value="Unassembled WGS sequence"/>
</dbReference>
<reference evidence="2 3" key="1">
    <citation type="journal article" date="2019" name="Environ. Microbiol.">
        <title>At the nexus of three kingdoms: the genome of the mycorrhizal fungus Gigaspora margarita provides insights into plant, endobacterial and fungal interactions.</title>
        <authorList>
            <person name="Venice F."/>
            <person name="Ghignone S."/>
            <person name="Salvioli di Fossalunga A."/>
            <person name="Amselem J."/>
            <person name="Novero M."/>
            <person name="Xianan X."/>
            <person name="Sedzielewska Toro K."/>
            <person name="Morin E."/>
            <person name="Lipzen A."/>
            <person name="Grigoriev I.V."/>
            <person name="Henrissat B."/>
            <person name="Martin F.M."/>
            <person name="Bonfante P."/>
        </authorList>
    </citation>
    <scope>NUCLEOTIDE SEQUENCE [LARGE SCALE GENOMIC DNA]</scope>
    <source>
        <strain evidence="2 3">BEG34</strain>
    </source>
</reference>
<accession>A0A8H4ERW9</accession>
<evidence type="ECO:0000256" key="1">
    <source>
        <dbReference type="SAM" id="MobiDB-lite"/>
    </source>
</evidence>
<feature type="compositionally biased region" description="Low complexity" evidence="1">
    <location>
        <begin position="15"/>
        <end position="34"/>
    </location>
</feature>
<sequence length="78" mass="8499">MTSSTSSEKNNAERSNNTNIQTSSTATSSQYLSSANFASTTRDDSYASKKILGEDFTKVTPLEDQIVNEIISELKANE</sequence>
<dbReference type="AlphaFoldDB" id="A0A8H4ERW9"/>
<feature type="region of interest" description="Disordered" evidence="1">
    <location>
        <begin position="1"/>
        <end position="44"/>
    </location>
</feature>
<dbReference type="OrthoDB" id="2443714at2759"/>
<name>A0A8H4ERW9_GIGMA</name>
<organism evidence="2 3">
    <name type="scientific">Gigaspora margarita</name>
    <dbReference type="NCBI Taxonomy" id="4874"/>
    <lineage>
        <taxon>Eukaryota</taxon>
        <taxon>Fungi</taxon>
        <taxon>Fungi incertae sedis</taxon>
        <taxon>Mucoromycota</taxon>
        <taxon>Glomeromycotina</taxon>
        <taxon>Glomeromycetes</taxon>
        <taxon>Diversisporales</taxon>
        <taxon>Gigasporaceae</taxon>
        <taxon>Gigaspora</taxon>
    </lineage>
</organism>
<dbReference type="EMBL" id="WTPW01000135">
    <property type="protein sequence ID" value="KAF0543543.1"/>
    <property type="molecule type" value="Genomic_DNA"/>
</dbReference>
<gene>
    <name evidence="2" type="ORF">F8M41_003819</name>
</gene>
<comment type="caution">
    <text evidence="2">The sequence shown here is derived from an EMBL/GenBank/DDBJ whole genome shotgun (WGS) entry which is preliminary data.</text>
</comment>
<evidence type="ECO:0000313" key="3">
    <source>
        <dbReference type="Proteomes" id="UP000439903"/>
    </source>
</evidence>